<gene>
    <name evidence="11" type="ORF">DTW94_09190</name>
</gene>
<dbReference type="Proteomes" id="UP000253779">
    <property type="component" value="Chromosome"/>
</dbReference>
<dbReference type="PANTHER" id="PTHR43357:SF4">
    <property type="entry name" value="INNER MEMBRANE ABC TRANSPORTER PERMEASE PROTEIN YDCV"/>
    <property type="match status" value="1"/>
</dbReference>
<dbReference type="PANTHER" id="PTHR43357">
    <property type="entry name" value="INNER MEMBRANE ABC TRANSPORTER PERMEASE PROTEIN YDCV"/>
    <property type="match status" value="1"/>
</dbReference>
<feature type="transmembrane region" description="Helical" evidence="8">
    <location>
        <begin position="76"/>
        <end position="99"/>
    </location>
</feature>
<dbReference type="PROSITE" id="PS50928">
    <property type="entry name" value="ABC_TM1"/>
    <property type="match status" value="1"/>
</dbReference>
<name>A0AAD0VE25_9ACTN</name>
<evidence type="ECO:0000256" key="9">
    <source>
        <dbReference type="SAM" id="MobiDB-lite"/>
    </source>
</evidence>
<keyword evidence="2 8" id="KW-0813">Transport</keyword>
<proteinExistence type="inferred from homology"/>
<dbReference type="Pfam" id="PF00528">
    <property type="entry name" value="BPD_transp_1"/>
    <property type="match status" value="1"/>
</dbReference>
<keyword evidence="3" id="KW-1003">Cell membrane</keyword>
<organism evidence="11 12">
    <name type="scientific">Streptomyces cavourensis</name>
    <dbReference type="NCBI Taxonomy" id="67258"/>
    <lineage>
        <taxon>Bacteria</taxon>
        <taxon>Bacillati</taxon>
        <taxon>Actinomycetota</taxon>
        <taxon>Actinomycetes</taxon>
        <taxon>Kitasatosporales</taxon>
        <taxon>Streptomycetaceae</taxon>
        <taxon>Streptomyces</taxon>
    </lineage>
</organism>
<dbReference type="GO" id="GO:0005886">
    <property type="term" value="C:plasma membrane"/>
    <property type="evidence" value="ECO:0007669"/>
    <property type="project" value="UniProtKB-SubCell"/>
</dbReference>
<feature type="transmembrane region" description="Helical" evidence="8">
    <location>
        <begin position="30"/>
        <end position="51"/>
    </location>
</feature>
<comment type="similarity">
    <text evidence="8">Belongs to the binding-protein-dependent transport system permease family.</text>
</comment>
<evidence type="ECO:0000256" key="8">
    <source>
        <dbReference type="RuleBase" id="RU363032"/>
    </source>
</evidence>
<keyword evidence="6 8" id="KW-1133">Transmembrane helix</keyword>
<dbReference type="SUPFAM" id="SSF161098">
    <property type="entry name" value="MetI-like"/>
    <property type="match status" value="1"/>
</dbReference>
<protein>
    <submittedName>
        <fullName evidence="11">ABC transporter permease subunit</fullName>
    </submittedName>
</protein>
<feature type="transmembrane region" description="Helical" evidence="8">
    <location>
        <begin position="256"/>
        <end position="277"/>
    </location>
</feature>
<evidence type="ECO:0000256" key="1">
    <source>
        <dbReference type="ARBA" id="ARBA00004429"/>
    </source>
</evidence>
<sequence length="362" mass="36492">MAALTTTARPEAAAPVKAARRSRPRYWRGAVLAVAGLYFVTPLLSSFVFTVHVPNQGLTFEAYSGILSADGFTESLFLSLSLAAATIALALLLVVPALVAVRLGPPRLRAVVEVVCMLPLVVPPIALVTGIATVLRWGPDHFSRTPLYQTFLAVQNESFPVVLVLAYTVLALPFVHRSLDAGLRAVDVPTLVEAARNCGASRLQVIVSVILPNLRSSLAGASFLTLALVLGEYTVASLLGFRPFAVWIVTVSGAEARMSVAVSLLSLLITWALLLILSRAGTGSSAAATAIPAGPATAVPAAGPTAAVPAAETGATASGAAAGAAAAAEAGAGTGTAGTGPATPGAPATTPAAAPTPVPGKE</sequence>
<reference evidence="11 12" key="1">
    <citation type="submission" date="2018-07" db="EMBL/GenBank/DDBJ databases">
        <title>Complete genome sequence of soil actinomycete Streptomyces cavourensis tj430.</title>
        <authorList>
            <person name="Wang P."/>
            <person name="Huang Y."/>
        </authorList>
    </citation>
    <scope>NUCLEOTIDE SEQUENCE [LARGE SCALE GENOMIC DNA]</scope>
    <source>
        <strain evidence="11 12">TJ430</strain>
    </source>
</reference>
<evidence type="ECO:0000259" key="10">
    <source>
        <dbReference type="PROSITE" id="PS50928"/>
    </source>
</evidence>
<evidence type="ECO:0000256" key="2">
    <source>
        <dbReference type="ARBA" id="ARBA00022448"/>
    </source>
</evidence>
<dbReference type="GO" id="GO:0055085">
    <property type="term" value="P:transmembrane transport"/>
    <property type="evidence" value="ECO:0007669"/>
    <property type="project" value="InterPro"/>
</dbReference>
<evidence type="ECO:0000256" key="4">
    <source>
        <dbReference type="ARBA" id="ARBA00022519"/>
    </source>
</evidence>
<evidence type="ECO:0000256" key="5">
    <source>
        <dbReference type="ARBA" id="ARBA00022692"/>
    </source>
</evidence>
<dbReference type="AlphaFoldDB" id="A0AAD0VE25"/>
<feature type="transmembrane region" description="Helical" evidence="8">
    <location>
        <begin position="111"/>
        <end position="138"/>
    </location>
</feature>
<comment type="subcellular location">
    <subcellularLocation>
        <location evidence="1">Cell inner membrane</location>
        <topology evidence="1">Multi-pass membrane protein</topology>
    </subcellularLocation>
    <subcellularLocation>
        <location evidence="8">Cell membrane</location>
        <topology evidence="8">Multi-pass membrane protein</topology>
    </subcellularLocation>
</comment>
<feature type="transmembrane region" description="Helical" evidence="8">
    <location>
        <begin position="218"/>
        <end position="236"/>
    </location>
</feature>
<evidence type="ECO:0000256" key="3">
    <source>
        <dbReference type="ARBA" id="ARBA00022475"/>
    </source>
</evidence>
<keyword evidence="7 8" id="KW-0472">Membrane</keyword>
<dbReference type="InterPro" id="IPR000515">
    <property type="entry name" value="MetI-like"/>
</dbReference>
<dbReference type="InterPro" id="IPR035906">
    <property type="entry name" value="MetI-like_sf"/>
</dbReference>
<keyword evidence="4" id="KW-0997">Cell inner membrane</keyword>
<feature type="transmembrane region" description="Helical" evidence="8">
    <location>
        <begin position="158"/>
        <end position="175"/>
    </location>
</feature>
<feature type="compositionally biased region" description="Low complexity" evidence="9">
    <location>
        <begin position="339"/>
        <end position="353"/>
    </location>
</feature>
<evidence type="ECO:0000313" key="12">
    <source>
        <dbReference type="Proteomes" id="UP000253779"/>
    </source>
</evidence>
<feature type="domain" description="ABC transmembrane type-1" evidence="10">
    <location>
        <begin position="76"/>
        <end position="277"/>
    </location>
</feature>
<evidence type="ECO:0000256" key="6">
    <source>
        <dbReference type="ARBA" id="ARBA00022989"/>
    </source>
</evidence>
<evidence type="ECO:0000313" key="11">
    <source>
        <dbReference type="EMBL" id="AXI71451.1"/>
    </source>
</evidence>
<dbReference type="EMBL" id="CP030930">
    <property type="protein sequence ID" value="AXI71451.1"/>
    <property type="molecule type" value="Genomic_DNA"/>
</dbReference>
<dbReference type="CDD" id="cd06261">
    <property type="entry name" value="TM_PBP2"/>
    <property type="match status" value="1"/>
</dbReference>
<evidence type="ECO:0000256" key="7">
    <source>
        <dbReference type="ARBA" id="ARBA00023136"/>
    </source>
</evidence>
<feature type="region of interest" description="Disordered" evidence="9">
    <location>
        <begin position="331"/>
        <end position="362"/>
    </location>
</feature>
<keyword evidence="5 8" id="KW-0812">Transmembrane</keyword>
<dbReference type="Gene3D" id="1.10.3720.10">
    <property type="entry name" value="MetI-like"/>
    <property type="match status" value="1"/>
</dbReference>
<accession>A0AAD0VE25</accession>